<evidence type="ECO:0000313" key="3">
    <source>
        <dbReference type="Proteomes" id="UP000239590"/>
    </source>
</evidence>
<feature type="transmembrane region" description="Helical" evidence="1">
    <location>
        <begin position="40"/>
        <end position="60"/>
    </location>
</feature>
<feature type="transmembrane region" description="Helical" evidence="1">
    <location>
        <begin position="363"/>
        <end position="381"/>
    </location>
</feature>
<protein>
    <recommendedName>
        <fullName evidence="4">Tetratricopeptide repeat protein</fullName>
    </recommendedName>
</protein>
<dbReference type="Gene3D" id="1.25.40.10">
    <property type="entry name" value="Tetratricopeptide repeat domain"/>
    <property type="match status" value="2"/>
</dbReference>
<keyword evidence="1" id="KW-0812">Transmembrane</keyword>
<sequence length="836" mass="93657">MYRFNFISFIHNYPPEVPELYLAMQATTFWRAWPRSYQRLFYVSLFVFIAGLLGWTFFAFQGVDSVIHWDVLSELGEMPFVLDQFQAGGSSFQIPATAYALTEQFVASPMSVLHPVNDWICLALALLGCVLALAASTALPRLWYFGATTVLIILLSTLQLDAVWGRTDRLVTILVVAPLIGLSFYFQAFRTYASLSVRVVAFAVLVALILTLFCTVGKAIPADLLAFSYPAGIVLVVAFSFWVSFEIMIGLVWLATSQSGRNSLPNFAFLTLFYLGNLLLTQLHNTKMIDWNLLYVNPFVVFGISAILGIWGQKKRDDQEAASWPYAPQGSLLYLGLAAVSFSVLAYVNSTANDPAIEALEDAISYTHLTGGGLFFFYVFFNFGTLMRDGKAVYRVLFKPAYFNRFHVRGLSVILTILLLYNNSFFPIQQAVAGYYNTQGDLATARQDYRLAETFYQQGVTFEFQNHKSNYGLASLAWIQGDFASAARFFRQALAKQPSPYAYAGLTRSLMNEELAFDAFFTAREAQQRFPNNGELLSNLAYLHAKANGLDSARYYYEKAIDLTNQSGVPTTNLMALYLRKGDWKAAETLAEQRASAYVPVQVNQSALALITGKTTEPSLSISRDSVLTLAEFALLSNASLAQLKAGKTPFVTEAALQTFIQKENNASYADDLQYLNALLAYYHGNKLQGLDLLSARAMADTAASGDRWRKPLAAFLNREISLEQEAPKSWTGDGSQELVRNPINVKVLQRFTAEANRRNQPQQAYNALFNALRYREDSPEILELYIIQCLDMGLTNYAADKLRVLQENNPAAYGQFLPMYQQKLALIEKRRNDFQ</sequence>
<dbReference type="SUPFAM" id="SSF48452">
    <property type="entry name" value="TPR-like"/>
    <property type="match status" value="1"/>
</dbReference>
<gene>
    <name evidence="2" type="ORF">C5O19_02840</name>
</gene>
<keyword evidence="1" id="KW-0472">Membrane</keyword>
<evidence type="ECO:0008006" key="4">
    <source>
        <dbReference type="Google" id="ProtNLM"/>
    </source>
</evidence>
<dbReference type="InterPro" id="IPR019734">
    <property type="entry name" value="TPR_rpt"/>
</dbReference>
<feature type="transmembrane region" description="Helical" evidence="1">
    <location>
        <begin position="332"/>
        <end position="351"/>
    </location>
</feature>
<keyword evidence="3" id="KW-1185">Reference proteome</keyword>
<dbReference type="SMART" id="SM00028">
    <property type="entry name" value="TPR"/>
    <property type="match status" value="4"/>
</dbReference>
<feature type="transmembrane region" description="Helical" evidence="1">
    <location>
        <begin position="142"/>
        <end position="164"/>
    </location>
</feature>
<dbReference type="InterPro" id="IPR011990">
    <property type="entry name" value="TPR-like_helical_dom_sf"/>
</dbReference>
<name>A0A2S7ILW2_9BACT</name>
<reference evidence="3" key="1">
    <citation type="submission" date="2018-02" db="EMBL/GenBank/DDBJ databases">
        <title>Genome sequencing of Solimonas sp. HR-BB.</title>
        <authorList>
            <person name="Lee Y."/>
            <person name="Jeon C.O."/>
        </authorList>
    </citation>
    <scope>NUCLEOTIDE SEQUENCE [LARGE SCALE GENOMIC DNA]</scope>
    <source>
        <strain evidence="3">HR-U</strain>
    </source>
</reference>
<feature type="transmembrane region" description="Helical" evidence="1">
    <location>
        <begin position="267"/>
        <end position="285"/>
    </location>
</feature>
<feature type="transmembrane region" description="Helical" evidence="1">
    <location>
        <begin position="291"/>
        <end position="311"/>
    </location>
</feature>
<feature type="transmembrane region" description="Helical" evidence="1">
    <location>
        <begin position="116"/>
        <end position="135"/>
    </location>
</feature>
<dbReference type="EMBL" id="PTRA01000001">
    <property type="protein sequence ID" value="PQA58618.1"/>
    <property type="molecule type" value="Genomic_DNA"/>
</dbReference>
<feature type="transmembrane region" description="Helical" evidence="1">
    <location>
        <begin position="402"/>
        <end position="421"/>
    </location>
</feature>
<proteinExistence type="predicted"/>
<organism evidence="2 3">
    <name type="scientific">Siphonobacter curvatus</name>
    <dbReference type="NCBI Taxonomy" id="2094562"/>
    <lineage>
        <taxon>Bacteria</taxon>
        <taxon>Pseudomonadati</taxon>
        <taxon>Bacteroidota</taxon>
        <taxon>Cytophagia</taxon>
        <taxon>Cytophagales</taxon>
        <taxon>Cytophagaceae</taxon>
        <taxon>Siphonobacter</taxon>
    </lineage>
</organism>
<keyword evidence="1" id="KW-1133">Transmembrane helix</keyword>
<evidence type="ECO:0000256" key="1">
    <source>
        <dbReference type="SAM" id="Phobius"/>
    </source>
</evidence>
<dbReference type="AlphaFoldDB" id="A0A2S7ILW2"/>
<evidence type="ECO:0000313" key="2">
    <source>
        <dbReference type="EMBL" id="PQA58618.1"/>
    </source>
</evidence>
<feature type="transmembrane region" description="Helical" evidence="1">
    <location>
        <begin position="199"/>
        <end position="220"/>
    </location>
</feature>
<dbReference type="Proteomes" id="UP000239590">
    <property type="component" value="Unassembled WGS sequence"/>
</dbReference>
<accession>A0A2S7ILW2</accession>
<feature type="transmembrane region" description="Helical" evidence="1">
    <location>
        <begin position="232"/>
        <end position="255"/>
    </location>
</feature>
<comment type="caution">
    <text evidence="2">The sequence shown here is derived from an EMBL/GenBank/DDBJ whole genome shotgun (WGS) entry which is preliminary data.</text>
</comment>
<feature type="transmembrane region" description="Helical" evidence="1">
    <location>
        <begin position="170"/>
        <end position="187"/>
    </location>
</feature>